<dbReference type="AlphaFoldDB" id="A0A7S0FW54"/>
<evidence type="ECO:0000313" key="2">
    <source>
        <dbReference type="EMBL" id="CAD8381968.1"/>
    </source>
</evidence>
<protein>
    <submittedName>
        <fullName evidence="2">Uncharacterized protein</fullName>
    </submittedName>
</protein>
<feature type="region of interest" description="Disordered" evidence="1">
    <location>
        <begin position="1"/>
        <end position="83"/>
    </location>
</feature>
<dbReference type="EMBL" id="HBEG01042050">
    <property type="protein sequence ID" value="CAD8381968.1"/>
    <property type="molecule type" value="Transcribed_RNA"/>
</dbReference>
<feature type="region of interest" description="Disordered" evidence="1">
    <location>
        <begin position="125"/>
        <end position="205"/>
    </location>
</feature>
<organism evidence="2">
    <name type="scientific">Pyrodinium bahamense</name>
    <dbReference type="NCBI Taxonomy" id="73915"/>
    <lineage>
        <taxon>Eukaryota</taxon>
        <taxon>Sar</taxon>
        <taxon>Alveolata</taxon>
        <taxon>Dinophyceae</taxon>
        <taxon>Gonyaulacales</taxon>
        <taxon>Pyrocystaceae</taxon>
        <taxon>Pyrodinium</taxon>
    </lineage>
</organism>
<accession>A0A7S0FW54</accession>
<sequence>MAASSASSSWAPPGGEARTGGSGGAEPGTGQSAVPPLAVEDARQSVAQLLAQLQPHPSSRSAEGCNGVPPGTDGRSSARRRHEAMAARLISRVDALIDRQESSMRNMMDRVDDVDVLVRAATAAAAPGTPSTGMPESSAGGWPDSEAEELEPIPEGRLGGTPSAAGEGRVRGSGRGASGAAAAVRAEDRQASAGSSAEARAAAQEDSMVQLMARLQAMRTGGGGQ</sequence>
<reference evidence="2" key="1">
    <citation type="submission" date="2021-01" db="EMBL/GenBank/DDBJ databases">
        <authorList>
            <person name="Corre E."/>
            <person name="Pelletier E."/>
            <person name="Niang G."/>
            <person name="Scheremetjew M."/>
            <person name="Finn R."/>
            <person name="Kale V."/>
            <person name="Holt S."/>
            <person name="Cochrane G."/>
            <person name="Meng A."/>
            <person name="Brown T."/>
            <person name="Cohen L."/>
        </authorList>
    </citation>
    <scope>NUCLEOTIDE SEQUENCE</scope>
    <source>
        <strain evidence="2">Pbaha01</strain>
    </source>
</reference>
<evidence type="ECO:0000256" key="1">
    <source>
        <dbReference type="SAM" id="MobiDB-lite"/>
    </source>
</evidence>
<gene>
    <name evidence="2" type="ORF">PBAH0796_LOCUS25656</name>
</gene>
<name>A0A7S0FW54_9DINO</name>
<feature type="compositionally biased region" description="Gly residues" evidence="1">
    <location>
        <begin position="17"/>
        <end position="27"/>
    </location>
</feature>
<proteinExistence type="predicted"/>
<feature type="compositionally biased region" description="Low complexity" evidence="1">
    <location>
        <begin position="191"/>
        <end position="205"/>
    </location>
</feature>